<evidence type="ECO:0000313" key="2">
    <source>
        <dbReference type="EMBL" id="CAE8713817.1"/>
    </source>
</evidence>
<dbReference type="AlphaFoldDB" id="A0A813KW40"/>
<evidence type="ECO:0000313" key="3">
    <source>
        <dbReference type="Proteomes" id="UP000626109"/>
    </source>
</evidence>
<feature type="non-terminal residue" evidence="2">
    <location>
        <position position="138"/>
    </location>
</feature>
<proteinExistence type="predicted"/>
<comment type="caution">
    <text evidence="2">The sequence shown here is derived from an EMBL/GenBank/DDBJ whole genome shotgun (WGS) entry which is preliminary data.</text>
</comment>
<gene>
    <name evidence="2" type="ORF">PGLA2088_LOCUS37684</name>
</gene>
<reference evidence="2" key="1">
    <citation type="submission" date="2021-02" db="EMBL/GenBank/DDBJ databases">
        <authorList>
            <person name="Dougan E. K."/>
            <person name="Rhodes N."/>
            <person name="Thang M."/>
            <person name="Chan C."/>
        </authorList>
    </citation>
    <scope>NUCLEOTIDE SEQUENCE</scope>
</reference>
<dbReference type="Proteomes" id="UP000626109">
    <property type="component" value="Unassembled WGS sequence"/>
</dbReference>
<name>A0A813KW40_POLGL</name>
<feature type="compositionally biased region" description="Basic and acidic residues" evidence="1">
    <location>
        <begin position="63"/>
        <end position="87"/>
    </location>
</feature>
<feature type="region of interest" description="Disordered" evidence="1">
    <location>
        <begin position="1"/>
        <end position="119"/>
    </location>
</feature>
<organism evidence="2 3">
    <name type="scientific">Polarella glacialis</name>
    <name type="common">Dinoflagellate</name>
    <dbReference type="NCBI Taxonomy" id="89957"/>
    <lineage>
        <taxon>Eukaryota</taxon>
        <taxon>Sar</taxon>
        <taxon>Alveolata</taxon>
        <taxon>Dinophyceae</taxon>
        <taxon>Suessiales</taxon>
        <taxon>Suessiaceae</taxon>
        <taxon>Polarella</taxon>
    </lineage>
</organism>
<sequence length="138" mass="15090">DKKQGTGTFFWPDGSKCSGTWQHGKQHGVGTHTNAQGVTRRGRWNRGSLESWLDSAGPPSTEKAPRERSKASEESSIVREDTTEEGHASTPARVAAATRVRRTPKTGTMLSRTADDMEIALSKDKAARRQAKEGREAK</sequence>
<dbReference type="Gene3D" id="2.20.110.10">
    <property type="entry name" value="Histone H3 K4-specific methyltransferase SET7/9 N-terminal domain"/>
    <property type="match status" value="1"/>
</dbReference>
<accession>A0A813KW40</accession>
<dbReference type="EMBL" id="CAJNNW010032529">
    <property type="protein sequence ID" value="CAE8713817.1"/>
    <property type="molecule type" value="Genomic_DNA"/>
</dbReference>
<protein>
    <submittedName>
        <fullName evidence="2">Uncharacterized protein</fullName>
    </submittedName>
</protein>
<evidence type="ECO:0000256" key="1">
    <source>
        <dbReference type="SAM" id="MobiDB-lite"/>
    </source>
</evidence>
<dbReference type="SUPFAM" id="SSF82185">
    <property type="entry name" value="Histone H3 K4-specific methyltransferase SET7/9 N-terminal domain"/>
    <property type="match status" value="1"/>
</dbReference>